<gene>
    <name evidence="2" type="ORF">HZI73_16005</name>
</gene>
<accession>A0A8J8MLW3</accession>
<dbReference type="EMBL" id="CP058649">
    <property type="protein sequence ID" value="QUI23703.1"/>
    <property type="molecule type" value="Genomic_DNA"/>
</dbReference>
<dbReference type="PANTHER" id="PTHR42951:SF17">
    <property type="entry name" value="METALLO-BETA-LACTAMASE DOMAIN-CONTAINING PROTEIN"/>
    <property type="match status" value="1"/>
</dbReference>
<dbReference type="InterPro" id="IPR050855">
    <property type="entry name" value="NDM-1-like"/>
</dbReference>
<proteinExistence type="predicted"/>
<evidence type="ECO:0000313" key="2">
    <source>
        <dbReference type="EMBL" id="QUI23703.1"/>
    </source>
</evidence>
<dbReference type="SUPFAM" id="SSF56281">
    <property type="entry name" value="Metallo-hydrolase/oxidoreductase"/>
    <property type="match status" value="1"/>
</dbReference>
<protein>
    <submittedName>
        <fullName evidence="2">MBL fold metallo-hydrolase</fullName>
    </submittedName>
</protein>
<dbReference type="InterPro" id="IPR036866">
    <property type="entry name" value="RibonucZ/Hydroxyglut_hydro"/>
</dbReference>
<dbReference type="KEGG" id="vpy:HZI73_16005"/>
<reference evidence="2" key="1">
    <citation type="submission" date="2020-07" db="EMBL/GenBank/DDBJ databases">
        <title>Vallitalea pronyensis genome.</title>
        <authorList>
            <person name="Postec A."/>
        </authorList>
    </citation>
    <scope>NUCLEOTIDE SEQUENCE</scope>
    <source>
        <strain evidence="2">FatNI3</strain>
    </source>
</reference>
<dbReference type="Proteomes" id="UP000683246">
    <property type="component" value="Chromosome"/>
</dbReference>
<evidence type="ECO:0000259" key="1">
    <source>
        <dbReference type="SMART" id="SM00849"/>
    </source>
</evidence>
<dbReference type="AlphaFoldDB" id="A0A8J8MLW3"/>
<dbReference type="Gene3D" id="3.60.15.10">
    <property type="entry name" value="Ribonuclease Z/Hydroxyacylglutathione hydrolase-like"/>
    <property type="match status" value="1"/>
</dbReference>
<keyword evidence="3" id="KW-1185">Reference proteome</keyword>
<dbReference type="SMART" id="SM00849">
    <property type="entry name" value="Lactamase_B"/>
    <property type="match status" value="1"/>
</dbReference>
<evidence type="ECO:0000313" key="3">
    <source>
        <dbReference type="Proteomes" id="UP000683246"/>
    </source>
</evidence>
<dbReference type="InterPro" id="IPR001279">
    <property type="entry name" value="Metallo-B-lactamas"/>
</dbReference>
<organism evidence="2 3">
    <name type="scientific">Vallitalea pronyensis</name>
    <dbReference type="NCBI Taxonomy" id="1348613"/>
    <lineage>
        <taxon>Bacteria</taxon>
        <taxon>Bacillati</taxon>
        <taxon>Bacillota</taxon>
        <taxon>Clostridia</taxon>
        <taxon>Lachnospirales</taxon>
        <taxon>Vallitaleaceae</taxon>
        <taxon>Vallitalea</taxon>
    </lineage>
</organism>
<feature type="domain" description="Metallo-beta-lactamase" evidence="1">
    <location>
        <begin position="12"/>
        <end position="225"/>
    </location>
</feature>
<dbReference type="PANTHER" id="PTHR42951">
    <property type="entry name" value="METALLO-BETA-LACTAMASE DOMAIN-CONTAINING"/>
    <property type="match status" value="1"/>
</dbReference>
<dbReference type="Pfam" id="PF00753">
    <property type="entry name" value="Lactamase_B"/>
    <property type="match status" value="1"/>
</dbReference>
<dbReference type="RefSeq" id="WP_212694388.1">
    <property type="nucleotide sequence ID" value="NZ_CP058649.1"/>
</dbReference>
<name>A0A8J8MLW3_9FIRM</name>
<sequence>MKQSIIRIDLGGVNCYLGKQGDHLILFDTGGHMVIDKKFTNRRDVLEDALKKQGCTPENLKLIVLTHGDNDHVANAAYLKKEYQTPIAMHRDDLELVVNPTLQKVLQSFRYRSMVLKLMFKLLKRLIIKISTKTLDDFESFEPDIYLNHGDTLTEYGFEARIVHMPGHTKGSIGIITSEGALIAGDTLANMKKPARAPNAQDFDALDKSIIDMIKMNITKVYPGHGLPFDMTKVTRI</sequence>